<protein>
    <submittedName>
        <fullName evidence="4">Alpha/beta hydrolase</fullName>
    </submittedName>
</protein>
<dbReference type="EMBL" id="JBFRYB010000001">
    <property type="protein sequence ID" value="MEX1665205.1"/>
    <property type="molecule type" value="Genomic_DNA"/>
</dbReference>
<dbReference type="SUPFAM" id="SSF53474">
    <property type="entry name" value="alpha/beta-Hydrolases"/>
    <property type="match status" value="1"/>
</dbReference>
<feature type="region of interest" description="Disordered" evidence="1">
    <location>
        <begin position="26"/>
        <end position="48"/>
    </location>
</feature>
<keyword evidence="4" id="KW-0378">Hydrolase</keyword>
<evidence type="ECO:0000313" key="4">
    <source>
        <dbReference type="EMBL" id="MEX1665205.1"/>
    </source>
</evidence>
<sequence>MLPYSRYVTQLVIFLLVAMLSACGGSSSSSSRSNTGDNSGGDNTGQAESKNHFDQILTGFDDESVAFTVYIPENPQGKQVPLILHSHGFGLSRAKNLEDPNIFEAVITNDISGEVARRAWLERGFYVISFDQRGFGETSGNITVMDPDIDCRNVSQIIDWAEENLVNLSSEGSDPLIGSIGLSYGGGFQTVCSSVDKRFDAIVPLAAWSDLPYSLYANNTPKNIWLDILTVASMGKLEPYLFEAVIGATTTGEIAPETITRLAGHSPLSFCEGERSDGRTLSTADALFIQGSNDVLFNINDAVVNYECWKGQGREAHLFVQRDGHILPLLQTAGRQILFDTETTLYCDDKTYPTTDLALNFLADKLQGGNSTATIPDVCFSLSGQESGTTSNEVKRGGSLNNVADTQIIPGGLSNVIDLLTALPLQTVLATVTSLPLEATSTLIAVLTASADPTSLINYLDDIVNLLPSELISQLVAKGKFIPLQTMANDGVLAGIPLAMLNISGGNGDGNLLYIGLGKIPAAGGDAFLINDQVLPIRGSGLVAQEMIGVSEPVAAGDTIGLMVYGFHPYFTHISSITQPPIPAAISGTIDFPFVASSAE</sequence>
<dbReference type="PROSITE" id="PS51257">
    <property type="entry name" value="PROKAR_LIPOPROTEIN"/>
    <property type="match status" value="1"/>
</dbReference>
<evidence type="ECO:0000256" key="1">
    <source>
        <dbReference type="SAM" id="MobiDB-lite"/>
    </source>
</evidence>
<accession>A0ABV3TUE1</accession>
<evidence type="ECO:0000259" key="3">
    <source>
        <dbReference type="Pfam" id="PF02129"/>
    </source>
</evidence>
<gene>
    <name evidence="4" type="ORF">AB4875_06875</name>
</gene>
<dbReference type="Proteomes" id="UP001557484">
    <property type="component" value="Unassembled WGS sequence"/>
</dbReference>
<dbReference type="GO" id="GO:0016787">
    <property type="term" value="F:hydrolase activity"/>
    <property type="evidence" value="ECO:0007669"/>
    <property type="project" value="UniProtKB-KW"/>
</dbReference>
<proteinExistence type="predicted"/>
<comment type="caution">
    <text evidence="4">The sequence shown here is derived from an EMBL/GenBank/DDBJ whole genome shotgun (WGS) entry which is preliminary data.</text>
</comment>
<feature type="chain" id="PRO_5047144160" evidence="2">
    <location>
        <begin position="25"/>
        <end position="600"/>
    </location>
</feature>
<dbReference type="InterPro" id="IPR029058">
    <property type="entry name" value="AB_hydrolase_fold"/>
</dbReference>
<dbReference type="Pfam" id="PF02129">
    <property type="entry name" value="Peptidase_S15"/>
    <property type="match status" value="1"/>
</dbReference>
<feature type="domain" description="Xaa-Pro dipeptidyl-peptidase-like" evidence="3">
    <location>
        <begin position="64"/>
        <end position="218"/>
    </location>
</feature>
<keyword evidence="2" id="KW-0732">Signal</keyword>
<keyword evidence="5" id="KW-1185">Reference proteome</keyword>
<dbReference type="Gene3D" id="3.40.50.1820">
    <property type="entry name" value="alpha/beta hydrolase"/>
    <property type="match status" value="1"/>
</dbReference>
<evidence type="ECO:0000313" key="5">
    <source>
        <dbReference type="Proteomes" id="UP001557484"/>
    </source>
</evidence>
<feature type="compositionally biased region" description="Low complexity" evidence="1">
    <location>
        <begin position="26"/>
        <end position="37"/>
    </location>
</feature>
<dbReference type="InterPro" id="IPR000383">
    <property type="entry name" value="Xaa-Pro-like_dom"/>
</dbReference>
<feature type="signal peptide" evidence="2">
    <location>
        <begin position="1"/>
        <end position="24"/>
    </location>
</feature>
<organism evidence="4 5">
    <name type="scientific">Zhongshania arctica</name>
    <dbReference type="NCBI Taxonomy" id="3238302"/>
    <lineage>
        <taxon>Bacteria</taxon>
        <taxon>Pseudomonadati</taxon>
        <taxon>Pseudomonadota</taxon>
        <taxon>Gammaproteobacteria</taxon>
        <taxon>Cellvibrionales</taxon>
        <taxon>Spongiibacteraceae</taxon>
        <taxon>Zhongshania</taxon>
    </lineage>
</organism>
<name>A0ABV3TUE1_9GAMM</name>
<dbReference type="RefSeq" id="WP_368375312.1">
    <property type="nucleotide sequence ID" value="NZ_JBFRYB010000001.1"/>
</dbReference>
<reference evidence="4 5" key="1">
    <citation type="journal article" date="2011" name="Int. J. Syst. Evol. Microbiol.">
        <title>Zhongshania antarctica gen. nov., sp. nov. and Zhongshania guokunii sp. nov., gammaproteobacteria respectively isolated from coastal attached (fast) ice and surface seawater of the Antarctic.</title>
        <authorList>
            <person name="Li H.J."/>
            <person name="Zhang X.Y."/>
            <person name="Chen C.X."/>
            <person name="Zhang Y.J."/>
            <person name="Gao Z.M."/>
            <person name="Yu Y."/>
            <person name="Chen X.L."/>
            <person name="Chen B."/>
            <person name="Zhang Y.Z."/>
        </authorList>
    </citation>
    <scope>NUCLEOTIDE SEQUENCE [LARGE SCALE GENOMIC DNA]</scope>
    <source>
        <strain evidence="4 5">R06B22</strain>
    </source>
</reference>
<evidence type="ECO:0000256" key="2">
    <source>
        <dbReference type="SAM" id="SignalP"/>
    </source>
</evidence>